<dbReference type="PANTHER" id="PTHR33055:SF13">
    <property type="entry name" value="TRANSPOSASE"/>
    <property type="match status" value="1"/>
</dbReference>
<dbReference type="Proteomes" id="UP000036923">
    <property type="component" value="Unassembled WGS sequence"/>
</dbReference>
<name>A0A0L6JWN4_9FIRM</name>
<comment type="caution">
    <text evidence="3">The sequence shown here is derived from an EMBL/GenBank/DDBJ whole genome shotgun (WGS) entry which is preliminary data.</text>
</comment>
<proteinExistence type="predicted"/>
<gene>
    <name evidence="3" type="ORF">Bccel_5533</name>
</gene>
<dbReference type="GO" id="GO:0006313">
    <property type="term" value="P:DNA transposition"/>
    <property type="evidence" value="ECO:0007669"/>
    <property type="project" value="InterPro"/>
</dbReference>
<dbReference type="AlphaFoldDB" id="A0A0L6JWN4"/>
<sequence length="430" mass="48916">MNNVPVAGIDVGKFFSEMAILSPSNEMCKRMKITHCMDDFNKALDLLKKAENEFNEKPVIVMESTGHYFKLLSKFLNNNGYEVVVANPIQTNSIKNISIRKVKNDKVDAKKIALLYRLGELNSSNLPDDDITALRCLCRQYYDLVRERTAYKNRLIGIVDQIMLNYKDVFSDLCCETSLELLENYPTPDHIIKADKSDLINIMAKVSGMGEKWATKKYDLLILKAREFQPLSISSFANTVMLKNYISIIRTMNKSIDEILKSINNYIVTESFTVVSEDIRLLSTIPGIGTLTAATIVGEIGDIRRFNSPKKLTAFFGLDASVCQSGEFIGTKNHISKRGSRLLRQVLYTSVLTSIGKKSNREACNPVLYKYYHDKCINKRKMVALVAVMHKLVFFIYAVLRDKKPFELRTPEEHIKMLAERTISNNKEIA</sequence>
<feature type="domain" description="Transposase IS110-like N-terminal" evidence="1">
    <location>
        <begin position="7"/>
        <end position="163"/>
    </location>
</feature>
<dbReference type="Pfam" id="PF01548">
    <property type="entry name" value="DEDD_Tnp_IS110"/>
    <property type="match status" value="1"/>
</dbReference>
<evidence type="ECO:0000259" key="1">
    <source>
        <dbReference type="Pfam" id="PF01548"/>
    </source>
</evidence>
<dbReference type="RefSeq" id="WP_036944977.1">
    <property type="nucleotide sequence ID" value="NZ_JQKC01000040.1"/>
</dbReference>
<evidence type="ECO:0000313" key="3">
    <source>
        <dbReference type="EMBL" id="KNY30256.1"/>
    </source>
</evidence>
<dbReference type="eggNOG" id="COG3547">
    <property type="taxonomic scope" value="Bacteria"/>
</dbReference>
<dbReference type="OrthoDB" id="9811278at2"/>
<dbReference type="GO" id="GO:0004803">
    <property type="term" value="F:transposase activity"/>
    <property type="evidence" value="ECO:0007669"/>
    <property type="project" value="InterPro"/>
</dbReference>
<dbReference type="InterPro" id="IPR047650">
    <property type="entry name" value="Transpos_IS110"/>
</dbReference>
<dbReference type="NCBIfam" id="NF033542">
    <property type="entry name" value="transpos_IS110"/>
    <property type="match status" value="1"/>
</dbReference>
<accession>A0A0L6JWN4</accession>
<dbReference type="GO" id="GO:0003677">
    <property type="term" value="F:DNA binding"/>
    <property type="evidence" value="ECO:0007669"/>
    <property type="project" value="InterPro"/>
</dbReference>
<keyword evidence="4" id="KW-1185">Reference proteome</keyword>
<evidence type="ECO:0000313" key="4">
    <source>
        <dbReference type="Proteomes" id="UP000036923"/>
    </source>
</evidence>
<feature type="domain" description="Transposase IS116/IS110/IS902 C-terminal" evidence="2">
    <location>
        <begin position="280"/>
        <end position="358"/>
    </location>
</feature>
<dbReference type="PATRIC" id="fig|398512.5.peg.5809"/>
<dbReference type="InterPro" id="IPR002525">
    <property type="entry name" value="Transp_IS110-like_N"/>
</dbReference>
<protein>
    <submittedName>
        <fullName evidence="3">Transposase IS111A/IS1328/IS1533</fullName>
    </submittedName>
</protein>
<dbReference type="EMBL" id="LGTC01000001">
    <property type="protein sequence ID" value="KNY30256.1"/>
    <property type="molecule type" value="Genomic_DNA"/>
</dbReference>
<reference evidence="4" key="1">
    <citation type="submission" date="2015-07" db="EMBL/GenBank/DDBJ databases">
        <title>Near-Complete Genome Sequence of the Cellulolytic Bacterium Bacteroides (Pseudobacteroides) cellulosolvens ATCC 35603.</title>
        <authorList>
            <person name="Dassa B."/>
            <person name="Utturkar S.M."/>
            <person name="Klingeman D.M."/>
            <person name="Hurt R.A."/>
            <person name="Keller M."/>
            <person name="Xu J."/>
            <person name="Reddy Y.H.K."/>
            <person name="Borovok I."/>
            <person name="Grinberg I.R."/>
            <person name="Lamed R."/>
            <person name="Zhivin O."/>
            <person name="Bayer E.A."/>
            <person name="Brown S.D."/>
        </authorList>
    </citation>
    <scope>NUCLEOTIDE SEQUENCE [LARGE SCALE GENOMIC DNA]</scope>
    <source>
        <strain evidence="4">DSM 2933</strain>
    </source>
</reference>
<evidence type="ECO:0000259" key="2">
    <source>
        <dbReference type="Pfam" id="PF02371"/>
    </source>
</evidence>
<dbReference type="Pfam" id="PF02371">
    <property type="entry name" value="Transposase_20"/>
    <property type="match status" value="1"/>
</dbReference>
<dbReference type="PANTHER" id="PTHR33055">
    <property type="entry name" value="TRANSPOSASE FOR INSERTION SEQUENCE ELEMENT IS1111A"/>
    <property type="match status" value="1"/>
</dbReference>
<dbReference type="InterPro" id="IPR003346">
    <property type="entry name" value="Transposase_20"/>
</dbReference>
<organism evidence="3 4">
    <name type="scientific">Pseudobacteroides cellulosolvens ATCC 35603 = DSM 2933</name>
    <dbReference type="NCBI Taxonomy" id="398512"/>
    <lineage>
        <taxon>Bacteria</taxon>
        <taxon>Bacillati</taxon>
        <taxon>Bacillota</taxon>
        <taxon>Clostridia</taxon>
        <taxon>Eubacteriales</taxon>
        <taxon>Oscillospiraceae</taxon>
        <taxon>Pseudobacteroides</taxon>
    </lineage>
</organism>